<reference evidence="3 4" key="1">
    <citation type="submission" date="2024-08" db="EMBL/GenBank/DDBJ databases">
        <authorList>
            <person name="Cucini C."/>
            <person name="Frati F."/>
        </authorList>
    </citation>
    <scope>NUCLEOTIDE SEQUENCE [LARGE SCALE GENOMIC DNA]</scope>
</reference>
<proteinExistence type="predicted"/>
<evidence type="ECO:0000256" key="2">
    <source>
        <dbReference type="SAM" id="SignalP"/>
    </source>
</evidence>
<feature type="signal peptide" evidence="2">
    <location>
        <begin position="1"/>
        <end position="18"/>
    </location>
</feature>
<comment type="caution">
    <text evidence="3">The sequence shown here is derived from an EMBL/GenBank/DDBJ whole genome shotgun (WGS) entry which is preliminary data.</text>
</comment>
<dbReference type="EMBL" id="CAXLJM020000007">
    <property type="protein sequence ID" value="CAL8073751.1"/>
    <property type="molecule type" value="Genomic_DNA"/>
</dbReference>
<accession>A0ABP1PWW0</accession>
<feature type="chain" id="PRO_5047319058" evidence="2">
    <location>
        <begin position="19"/>
        <end position="106"/>
    </location>
</feature>
<dbReference type="Proteomes" id="UP001642540">
    <property type="component" value="Unassembled WGS sequence"/>
</dbReference>
<evidence type="ECO:0000313" key="4">
    <source>
        <dbReference type="Proteomes" id="UP001642540"/>
    </source>
</evidence>
<protein>
    <submittedName>
        <fullName evidence="3">Uncharacterized protein</fullName>
    </submittedName>
</protein>
<feature type="region of interest" description="Disordered" evidence="1">
    <location>
        <begin position="28"/>
        <end position="64"/>
    </location>
</feature>
<evidence type="ECO:0000256" key="1">
    <source>
        <dbReference type="SAM" id="MobiDB-lite"/>
    </source>
</evidence>
<keyword evidence="2" id="KW-0732">Signal</keyword>
<evidence type="ECO:0000313" key="3">
    <source>
        <dbReference type="EMBL" id="CAL8073751.1"/>
    </source>
</evidence>
<keyword evidence="4" id="KW-1185">Reference proteome</keyword>
<gene>
    <name evidence="3" type="ORF">ODALV1_LOCUS2696</name>
</gene>
<sequence length="106" mass="11251">MKTITVFIMFTVAIAVNAKPVDKNSVTTTHIPPTSTLTSDMTSSTEITTTSTEVTTTANEGSTERHPKILAVGPSLIAGIYGGLGFYGYTGWGTTYSGYPGYPYWG</sequence>
<organism evidence="3 4">
    <name type="scientific">Orchesella dallaii</name>
    <dbReference type="NCBI Taxonomy" id="48710"/>
    <lineage>
        <taxon>Eukaryota</taxon>
        <taxon>Metazoa</taxon>
        <taxon>Ecdysozoa</taxon>
        <taxon>Arthropoda</taxon>
        <taxon>Hexapoda</taxon>
        <taxon>Collembola</taxon>
        <taxon>Entomobryomorpha</taxon>
        <taxon>Entomobryoidea</taxon>
        <taxon>Orchesellidae</taxon>
        <taxon>Orchesellinae</taxon>
        <taxon>Orchesella</taxon>
    </lineage>
</organism>
<name>A0ABP1PWW0_9HEXA</name>
<feature type="compositionally biased region" description="Low complexity" evidence="1">
    <location>
        <begin position="28"/>
        <end position="57"/>
    </location>
</feature>